<feature type="region of interest" description="Disordered" evidence="1">
    <location>
        <begin position="215"/>
        <end position="235"/>
    </location>
</feature>
<keyword evidence="3" id="KW-1185">Reference proteome</keyword>
<dbReference type="EMBL" id="KV417518">
    <property type="protein sequence ID" value="KZP25849.1"/>
    <property type="molecule type" value="Genomic_DNA"/>
</dbReference>
<evidence type="ECO:0000313" key="3">
    <source>
        <dbReference type="Proteomes" id="UP000076532"/>
    </source>
</evidence>
<name>A0A166P924_9AGAM</name>
<accession>A0A166P924</accession>
<reference evidence="2 3" key="1">
    <citation type="journal article" date="2016" name="Mol. Biol. Evol.">
        <title>Comparative Genomics of Early-Diverging Mushroom-Forming Fungi Provides Insights into the Origins of Lignocellulose Decay Capabilities.</title>
        <authorList>
            <person name="Nagy L.G."/>
            <person name="Riley R."/>
            <person name="Tritt A."/>
            <person name="Adam C."/>
            <person name="Daum C."/>
            <person name="Floudas D."/>
            <person name="Sun H."/>
            <person name="Yadav J.S."/>
            <person name="Pangilinan J."/>
            <person name="Larsson K.H."/>
            <person name="Matsuura K."/>
            <person name="Barry K."/>
            <person name="Labutti K."/>
            <person name="Kuo R."/>
            <person name="Ohm R.A."/>
            <person name="Bhattacharya S.S."/>
            <person name="Shirouzu T."/>
            <person name="Yoshinaga Y."/>
            <person name="Martin F.M."/>
            <person name="Grigoriev I.V."/>
            <person name="Hibbett D.S."/>
        </authorList>
    </citation>
    <scope>NUCLEOTIDE SEQUENCE [LARGE SCALE GENOMIC DNA]</scope>
    <source>
        <strain evidence="2 3">CBS 109695</strain>
    </source>
</reference>
<dbReference type="Proteomes" id="UP000076532">
    <property type="component" value="Unassembled WGS sequence"/>
</dbReference>
<evidence type="ECO:0000256" key="1">
    <source>
        <dbReference type="SAM" id="MobiDB-lite"/>
    </source>
</evidence>
<gene>
    <name evidence="2" type="ORF">FIBSPDRAFT_887810</name>
</gene>
<organism evidence="2 3">
    <name type="scientific">Athelia psychrophila</name>
    <dbReference type="NCBI Taxonomy" id="1759441"/>
    <lineage>
        <taxon>Eukaryota</taxon>
        <taxon>Fungi</taxon>
        <taxon>Dikarya</taxon>
        <taxon>Basidiomycota</taxon>
        <taxon>Agaricomycotina</taxon>
        <taxon>Agaricomycetes</taxon>
        <taxon>Agaricomycetidae</taxon>
        <taxon>Atheliales</taxon>
        <taxon>Atheliaceae</taxon>
        <taxon>Athelia</taxon>
    </lineage>
</organism>
<evidence type="ECO:0000313" key="2">
    <source>
        <dbReference type="EMBL" id="KZP25849.1"/>
    </source>
</evidence>
<proteinExistence type="predicted"/>
<sequence length="254" mass="28536">MLWMVRLAQESAAAAVAAPEAMLELLHVRKNKKTHPGQSTAIDTSLLRDSDHGGQELPRWTGRSLVGEDVWLGLRKQGLATDGRRRKRRRGRQFVLQWRKLGKSMPGYPTHPFLERYQVDARHCTRNRVFKLYPAGLPKFQPLTLAPDPLRIHQCACGDYYFDVRSFTTSLAQRPTYIKQAPPVRGLWGLAKAERTGVRLCRGTVVNDLAVRSPEPSTVVGGTERRKSKGDMEYSPGPSPYFAWVTGGKEPGKC</sequence>
<feature type="compositionally biased region" description="Basic and acidic residues" evidence="1">
    <location>
        <begin position="223"/>
        <end position="232"/>
    </location>
</feature>
<protein>
    <submittedName>
        <fullName evidence="2">Uncharacterized protein</fullName>
    </submittedName>
</protein>
<dbReference type="AlphaFoldDB" id="A0A166P924"/>